<organism evidence="3 4">
    <name type="scientific">Blastopirellula marina</name>
    <dbReference type="NCBI Taxonomy" id="124"/>
    <lineage>
        <taxon>Bacteria</taxon>
        <taxon>Pseudomonadati</taxon>
        <taxon>Planctomycetota</taxon>
        <taxon>Planctomycetia</taxon>
        <taxon>Pirellulales</taxon>
        <taxon>Pirellulaceae</taxon>
        <taxon>Blastopirellula</taxon>
    </lineage>
</organism>
<dbReference type="Proteomes" id="UP000237819">
    <property type="component" value="Unassembled WGS sequence"/>
</dbReference>
<dbReference type="OrthoDB" id="9762066at2"/>
<dbReference type="Pfam" id="PF02836">
    <property type="entry name" value="Glyco_hydro_2_C"/>
    <property type="match status" value="1"/>
</dbReference>
<dbReference type="EMBL" id="PUHZ01000009">
    <property type="protein sequence ID" value="PQO46554.1"/>
    <property type="molecule type" value="Genomic_DNA"/>
</dbReference>
<dbReference type="AlphaFoldDB" id="A0A2S8GR89"/>
<dbReference type="InterPro" id="IPR006103">
    <property type="entry name" value="Glyco_hydro_2_cat"/>
</dbReference>
<reference evidence="3 4" key="1">
    <citation type="submission" date="2018-02" db="EMBL/GenBank/DDBJ databases">
        <title>Comparative genomes isolates from brazilian mangrove.</title>
        <authorList>
            <person name="Araujo J.E."/>
            <person name="Taketani R.G."/>
            <person name="Silva M.C.P."/>
            <person name="Loureco M.V."/>
            <person name="Andreote F.D."/>
        </authorList>
    </citation>
    <scope>NUCLEOTIDE SEQUENCE [LARGE SCALE GENOMIC DNA]</scope>
    <source>
        <strain evidence="3 4">Nap-Phe MGV</strain>
    </source>
</reference>
<dbReference type="SUPFAM" id="SSF49785">
    <property type="entry name" value="Galactose-binding domain-like"/>
    <property type="match status" value="2"/>
</dbReference>
<evidence type="ECO:0000256" key="1">
    <source>
        <dbReference type="SAM" id="SignalP"/>
    </source>
</evidence>
<dbReference type="Gene3D" id="3.20.20.80">
    <property type="entry name" value="Glycosidases"/>
    <property type="match status" value="1"/>
</dbReference>
<name>A0A2S8GR89_9BACT</name>
<dbReference type="GO" id="GO:0004553">
    <property type="term" value="F:hydrolase activity, hydrolyzing O-glycosyl compounds"/>
    <property type="evidence" value="ECO:0007669"/>
    <property type="project" value="InterPro"/>
</dbReference>
<protein>
    <recommendedName>
        <fullName evidence="2">Glycoside hydrolase family 2 catalytic domain-containing protein</fullName>
    </recommendedName>
</protein>
<evidence type="ECO:0000259" key="2">
    <source>
        <dbReference type="Pfam" id="PF02836"/>
    </source>
</evidence>
<feature type="signal peptide" evidence="1">
    <location>
        <begin position="1"/>
        <end position="23"/>
    </location>
</feature>
<sequence length="779" mass="84750">MQRVLVLSLVFAWLGIVASFTDAAEVKLTSTDQGHQLQVDGQPFPIRGAGGDGDKALLASSGGNAFRTWGIGDDTKARLDEAERLGLKVALGIWLGHERHGFNYDDPAQVQKQFVEAKAAVEKFKDHPALLLWGVGNEMEGYEATTDPKVWQSVNEIAQMIHQVDPHHPTMTVIAEIGGDKLASIGKYCPAVDIVGINSYGGVTSIPERYRAAGLEKPYIVTEFGPPGTWEIEANAWDVPLELTSTQKAEVYREAYDRLAADPNCLGSFAFTWGFKQEATATWFGMFLPDGTKVAAVDAMTEAWTGKPPANRCPRIDELTIAGDAIVEPGGKVVADLKVADPEGKPLKVEWILFREMDEFNSMGDYRPAPPTYPEAIVESSSQQATLKMPRMPGNYRLFAYIRDGDGGGAVGNLPLKVKGMPPSPEKDRGAAVTLPLVVYGDDMSAAPFVPSGYMGDVTAIVQDEKSTNDPHSGETCLEVAFQKQGGWGGVVWQSPANDWGDKPGGYDLSAADGVTFWARGERGGEKVKFGYGLIDRNKEFFDTAQAEIEVTLSQEWKEYRLPLTGRSGARIKSGFYWSLAGTDQPIKFYLDDIVYSASGKGSKPAPAIPMPLKLSGDDPSRLPYVPSGYMGDTAAIAMDDRSKSQPHSGETCTQVTFDQPGGWGGVVWQSPANDWGDLPGGLNLSEATRLTFWARGESEGERVKFGFGLLNKPDVAYPDSASGEREFTLTKEWKAYTFDLTGKDLRHIKTGFYWTVAGQGKKVTFYLDDLSYAKGIGD</sequence>
<keyword evidence="1" id="KW-0732">Signal</keyword>
<gene>
    <name evidence="3" type="ORF">C5Y93_08770</name>
</gene>
<accession>A0A2S8GR89</accession>
<proteinExistence type="predicted"/>
<dbReference type="InterPro" id="IPR017853">
    <property type="entry name" value="GH"/>
</dbReference>
<dbReference type="SUPFAM" id="SSF51445">
    <property type="entry name" value="(Trans)glycosidases"/>
    <property type="match status" value="1"/>
</dbReference>
<evidence type="ECO:0000313" key="4">
    <source>
        <dbReference type="Proteomes" id="UP000237819"/>
    </source>
</evidence>
<dbReference type="InterPro" id="IPR008979">
    <property type="entry name" value="Galactose-bd-like_sf"/>
</dbReference>
<dbReference type="RefSeq" id="WP_105335032.1">
    <property type="nucleotide sequence ID" value="NZ_PUHZ01000009.1"/>
</dbReference>
<comment type="caution">
    <text evidence="3">The sequence shown here is derived from an EMBL/GenBank/DDBJ whole genome shotgun (WGS) entry which is preliminary data.</text>
</comment>
<dbReference type="Gene3D" id="2.60.120.430">
    <property type="entry name" value="Galactose-binding lectin"/>
    <property type="match status" value="2"/>
</dbReference>
<feature type="domain" description="Glycoside hydrolase family 2 catalytic" evidence="2">
    <location>
        <begin position="98"/>
        <end position="225"/>
    </location>
</feature>
<feature type="chain" id="PRO_5015676944" description="Glycoside hydrolase family 2 catalytic domain-containing protein" evidence="1">
    <location>
        <begin position="24"/>
        <end position="779"/>
    </location>
</feature>
<evidence type="ECO:0000313" key="3">
    <source>
        <dbReference type="EMBL" id="PQO46554.1"/>
    </source>
</evidence>
<dbReference type="GO" id="GO:0005975">
    <property type="term" value="P:carbohydrate metabolic process"/>
    <property type="evidence" value="ECO:0007669"/>
    <property type="project" value="InterPro"/>
</dbReference>